<proteinExistence type="predicted"/>
<reference evidence="4" key="1">
    <citation type="journal article" date="2019" name="Int. J. Syst. Evol. Microbiol.">
        <title>The Global Catalogue of Microorganisms (GCM) 10K type strain sequencing project: providing services to taxonomists for standard genome sequencing and annotation.</title>
        <authorList>
            <consortium name="The Broad Institute Genomics Platform"/>
            <consortium name="The Broad Institute Genome Sequencing Center for Infectious Disease"/>
            <person name="Wu L."/>
            <person name="Ma J."/>
        </authorList>
    </citation>
    <scope>NUCLEOTIDE SEQUENCE [LARGE SCALE GENOMIC DNA]</scope>
    <source>
        <strain evidence="4">JCM 17808</strain>
    </source>
</reference>
<keyword evidence="4" id="KW-1185">Reference proteome</keyword>
<dbReference type="RefSeq" id="WP_247424912.1">
    <property type="nucleotide sequence ID" value="NZ_BAABGL010000018.1"/>
</dbReference>
<keyword evidence="1" id="KW-0472">Membrane</keyword>
<gene>
    <name evidence="3" type="ORF">GCM10023167_22520</name>
</gene>
<organism evidence="3 4">
    <name type="scientific">Brevibacterium pityocampae</name>
    <dbReference type="NCBI Taxonomy" id="506594"/>
    <lineage>
        <taxon>Bacteria</taxon>
        <taxon>Bacillati</taxon>
        <taxon>Actinomycetota</taxon>
        <taxon>Actinomycetes</taxon>
        <taxon>Micrococcales</taxon>
        <taxon>Brevibacteriaceae</taxon>
        <taxon>Brevibacterium</taxon>
    </lineage>
</organism>
<dbReference type="Pfam" id="PF25362">
    <property type="entry name" value="bPH_11"/>
    <property type="match status" value="1"/>
</dbReference>
<feature type="domain" description="PH" evidence="2">
    <location>
        <begin position="35"/>
        <end position="155"/>
    </location>
</feature>
<sequence length="165" mass="17974">MDRLIPALIVVAVVIVLFALVWWGWRSRQRFQSAQFPAPPRPVEGMPVRTEPVAGMYVATTLSEQPLERVAAHDLGLRTSAFLSVADDGVIIDRDGVDDLLIPAAAITGITTASGMIGKFVEKDGLIVITWRLGDTPVDTGFRTRTAADRTPTIDHIRQLIGENS</sequence>
<evidence type="ECO:0000313" key="4">
    <source>
        <dbReference type="Proteomes" id="UP001500642"/>
    </source>
</evidence>
<evidence type="ECO:0000256" key="1">
    <source>
        <dbReference type="SAM" id="Phobius"/>
    </source>
</evidence>
<accession>A0ABP8JNV5</accession>
<evidence type="ECO:0000313" key="3">
    <source>
        <dbReference type="EMBL" id="GAA4393481.1"/>
    </source>
</evidence>
<feature type="transmembrane region" description="Helical" evidence="1">
    <location>
        <begin position="6"/>
        <end position="25"/>
    </location>
</feature>
<keyword evidence="1" id="KW-1133">Transmembrane helix</keyword>
<evidence type="ECO:0000259" key="2">
    <source>
        <dbReference type="Pfam" id="PF25362"/>
    </source>
</evidence>
<keyword evidence="1" id="KW-0812">Transmembrane</keyword>
<name>A0ABP8JNV5_9MICO</name>
<dbReference type="EMBL" id="BAABGL010000018">
    <property type="protein sequence ID" value="GAA4393481.1"/>
    <property type="molecule type" value="Genomic_DNA"/>
</dbReference>
<protein>
    <recommendedName>
        <fullName evidence="2">PH domain-containing protein</fullName>
    </recommendedName>
</protein>
<dbReference type="InterPro" id="IPR057446">
    <property type="entry name" value="PH_bac"/>
</dbReference>
<dbReference type="Proteomes" id="UP001500642">
    <property type="component" value="Unassembled WGS sequence"/>
</dbReference>
<comment type="caution">
    <text evidence="3">The sequence shown here is derived from an EMBL/GenBank/DDBJ whole genome shotgun (WGS) entry which is preliminary data.</text>
</comment>